<proteinExistence type="predicted"/>
<evidence type="ECO:0000256" key="1">
    <source>
        <dbReference type="SAM" id="MobiDB-lite"/>
    </source>
</evidence>
<feature type="compositionally biased region" description="Polar residues" evidence="1">
    <location>
        <begin position="1"/>
        <end position="11"/>
    </location>
</feature>
<feature type="compositionally biased region" description="Low complexity" evidence="1">
    <location>
        <begin position="62"/>
        <end position="77"/>
    </location>
</feature>
<reference evidence="2" key="1">
    <citation type="submission" date="2021-01" db="EMBL/GenBank/DDBJ databases">
        <authorList>
            <person name="Corre E."/>
            <person name="Pelletier E."/>
            <person name="Niang G."/>
            <person name="Scheremetjew M."/>
            <person name="Finn R."/>
            <person name="Kale V."/>
            <person name="Holt S."/>
            <person name="Cochrane G."/>
            <person name="Meng A."/>
            <person name="Brown T."/>
            <person name="Cohen L."/>
        </authorList>
    </citation>
    <scope>NUCLEOTIDE SEQUENCE</scope>
    <source>
        <strain evidence="2">NIES-381</strain>
    </source>
</reference>
<evidence type="ECO:0000313" key="2">
    <source>
        <dbReference type="EMBL" id="CAD8994538.1"/>
    </source>
</evidence>
<dbReference type="AlphaFoldDB" id="A0A7S1HY29"/>
<sequence length="132" mass="13441">MEEPSQGSTPSAAEPVDSSPGGPALPRPSSPTPGTDDESPVAAAMLRGTSPPSAWAPDGNYPAPLSTTGTTSPGPALDAPYGPVPVVNPEMDAHFGFSGGDSDLTQALEQYMRSLEAATSAHRFTVPPPDRQ</sequence>
<name>A0A7S1HY29_9EUGL</name>
<accession>A0A7S1HY29</accession>
<protein>
    <submittedName>
        <fullName evidence="2">Uncharacterized protein</fullName>
    </submittedName>
</protein>
<organism evidence="2">
    <name type="scientific">Eutreptiella gymnastica</name>
    <dbReference type="NCBI Taxonomy" id="73025"/>
    <lineage>
        <taxon>Eukaryota</taxon>
        <taxon>Discoba</taxon>
        <taxon>Euglenozoa</taxon>
        <taxon>Euglenida</taxon>
        <taxon>Spirocuta</taxon>
        <taxon>Euglenophyceae</taxon>
        <taxon>Eutreptiales</taxon>
        <taxon>Eutreptiaceae</taxon>
        <taxon>Eutreptiella</taxon>
    </lineage>
</organism>
<dbReference type="EMBL" id="HBGA01014588">
    <property type="protein sequence ID" value="CAD8994538.1"/>
    <property type="molecule type" value="Transcribed_RNA"/>
</dbReference>
<gene>
    <name evidence="2" type="ORF">EGYM00392_LOCUS5593</name>
</gene>
<feature type="region of interest" description="Disordered" evidence="1">
    <location>
        <begin position="1"/>
        <end position="83"/>
    </location>
</feature>